<dbReference type="InterPro" id="IPR005182">
    <property type="entry name" value="YdbS-like_PH"/>
</dbReference>
<dbReference type="EMBL" id="JARFPL010000048">
    <property type="protein sequence ID" value="MDF0594148.1"/>
    <property type="molecule type" value="Genomic_DNA"/>
</dbReference>
<organism evidence="3 4">
    <name type="scientific">Candidatus Methanocrinis alkalitolerans</name>
    <dbReference type="NCBI Taxonomy" id="3033395"/>
    <lineage>
        <taxon>Archaea</taxon>
        <taxon>Methanobacteriati</taxon>
        <taxon>Methanobacteriota</taxon>
        <taxon>Stenosarchaea group</taxon>
        <taxon>Methanomicrobia</taxon>
        <taxon>Methanotrichales</taxon>
        <taxon>Methanotrichaceae</taxon>
        <taxon>Methanocrinis</taxon>
    </lineage>
</organism>
<feature type="transmembrane region" description="Helical" evidence="1">
    <location>
        <begin position="71"/>
        <end position="89"/>
    </location>
</feature>
<accession>A0ABT5XHP3</accession>
<keyword evidence="4" id="KW-1185">Reference proteome</keyword>
<comment type="caution">
    <text evidence="3">The sequence shown here is derived from an EMBL/GenBank/DDBJ whole genome shotgun (WGS) entry which is preliminary data.</text>
</comment>
<keyword evidence="1" id="KW-1133">Transmembrane helix</keyword>
<feature type="transmembrane region" description="Helical" evidence="1">
    <location>
        <begin position="124"/>
        <end position="144"/>
    </location>
</feature>
<name>A0ABT5XHP3_9EURY</name>
<feature type="domain" description="YdbS-like PH" evidence="2">
    <location>
        <begin position="151"/>
        <end position="207"/>
    </location>
</feature>
<keyword evidence="1" id="KW-0812">Transmembrane</keyword>
<evidence type="ECO:0000259" key="2">
    <source>
        <dbReference type="Pfam" id="PF03703"/>
    </source>
</evidence>
<keyword evidence="1" id="KW-0472">Membrane</keyword>
<reference evidence="3 4" key="1">
    <citation type="submission" date="2023-03" db="EMBL/GenBank/DDBJ databases">
        <title>Whole genome sequencing of Methanotrichaceae archaeon M04Ac.</title>
        <authorList>
            <person name="Khomyakova M.A."/>
            <person name="Merkel A.Y."/>
            <person name="Slobodkin A.I."/>
        </authorList>
    </citation>
    <scope>NUCLEOTIDE SEQUENCE [LARGE SCALE GENOMIC DNA]</scope>
    <source>
        <strain evidence="3 4">M04Ac</strain>
    </source>
</reference>
<evidence type="ECO:0000313" key="3">
    <source>
        <dbReference type="EMBL" id="MDF0594148.1"/>
    </source>
</evidence>
<feature type="transmembrane region" description="Helical" evidence="1">
    <location>
        <begin position="37"/>
        <end position="56"/>
    </location>
</feature>
<sequence length="267" mass="29989">MKREGLFKRSKSKTELVSPKLQKGEELIRALRPHPLAFYRLYAIWIYIALVGAYFASGPRIEIMEMSPENSARILWWLSILVPAVLIALFRINWRWLFALAIPALLAFYLPGRPEFIAFLDGLGLIWFADQNLILMAFGIIGIFGTEGHRRSHRYYITNWRLIMESGHLGVHRRTLLYKNINDLVVEQSFPGKVFNFGTIIPITASGLGLGDDFSLAGAAVGNRAMIGAGGGKTVSTPRGRSHHLLEGVGRPEEVHDLIISLMHAQR</sequence>
<evidence type="ECO:0000256" key="1">
    <source>
        <dbReference type="SAM" id="Phobius"/>
    </source>
</evidence>
<dbReference type="Pfam" id="PF03703">
    <property type="entry name" value="bPH_2"/>
    <property type="match status" value="1"/>
</dbReference>
<dbReference type="RefSeq" id="WP_316969845.1">
    <property type="nucleotide sequence ID" value="NZ_JARFPL010000048.1"/>
</dbReference>
<dbReference type="Proteomes" id="UP001215956">
    <property type="component" value="Unassembled WGS sequence"/>
</dbReference>
<protein>
    <submittedName>
        <fullName evidence="3">PH domain-containing protein</fullName>
    </submittedName>
</protein>
<proteinExistence type="predicted"/>
<feature type="transmembrane region" description="Helical" evidence="1">
    <location>
        <begin position="96"/>
        <end position="112"/>
    </location>
</feature>
<gene>
    <name evidence="3" type="ORF">P0O24_11210</name>
</gene>
<evidence type="ECO:0000313" key="4">
    <source>
        <dbReference type="Proteomes" id="UP001215956"/>
    </source>
</evidence>